<keyword evidence="2 8" id="KW-0808">Transferase</keyword>
<organism evidence="12 13">
    <name type="scientific">Albimonas pacifica</name>
    <dbReference type="NCBI Taxonomy" id="1114924"/>
    <lineage>
        <taxon>Bacteria</taxon>
        <taxon>Pseudomonadati</taxon>
        <taxon>Pseudomonadota</taxon>
        <taxon>Alphaproteobacteria</taxon>
        <taxon>Rhodobacterales</taxon>
        <taxon>Paracoccaceae</taxon>
        <taxon>Albimonas</taxon>
    </lineage>
</organism>
<dbReference type="GO" id="GO:0046872">
    <property type="term" value="F:metal ion binding"/>
    <property type="evidence" value="ECO:0007669"/>
    <property type="project" value="UniProtKB-KW"/>
</dbReference>
<gene>
    <name evidence="12" type="ORF">SAMN05216258_110137</name>
</gene>
<keyword evidence="3" id="KW-0819">tRNA processing</keyword>
<evidence type="ECO:0000313" key="12">
    <source>
        <dbReference type="EMBL" id="SFI86963.1"/>
    </source>
</evidence>
<comment type="similarity">
    <text evidence="8">Belongs to the tRNA nucleotidyltransferase/poly(A) polymerase family.</text>
</comment>
<dbReference type="GO" id="GO:0000049">
    <property type="term" value="F:tRNA binding"/>
    <property type="evidence" value="ECO:0007669"/>
    <property type="project" value="TreeGrafter"/>
</dbReference>
<dbReference type="GO" id="GO:0000166">
    <property type="term" value="F:nucleotide binding"/>
    <property type="evidence" value="ECO:0007669"/>
    <property type="project" value="UniProtKB-KW"/>
</dbReference>
<evidence type="ECO:0000256" key="3">
    <source>
        <dbReference type="ARBA" id="ARBA00022694"/>
    </source>
</evidence>
<sequence>MSRDRTGVRLADGPAPVTIDDDSVRPARPDAETAAPLRVEGAWLDDRAARQVIGALAAGGARALFVGGCVRDALLGRPVGDLDMATDAEPAEVRRLLTEAGIRTVPTGIEHGTVTAVLSNRGFEITTFRRDVETDGRRATVAFGADLAQDAARRDFTINALYADAEGVVTDPLGTGLGDIALRRVRFIGDATARIREDYLRILRFFRFHALYGDAWRGIDEEGLAACAAQAEGVETLPKERVGAELRKLLGAEDPGPALCAMAACGVLGRVLPGADAQQIAPLAAMEARAAPLPDWKRRLLAMGVEPKAAVDLMRLSRADLRALEATRRAMESDAPVAQVAYRHGAEAARDAALLRAAATGTPPPRTLGRDVARGATATFPVQAQDLVARGMKPGPALGRRLAALEDQWVRSDFQATRGEMLDA</sequence>
<dbReference type="Proteomes" id="UP000199377">
    <property type="component" value="Unassembled WGS sequence"/>
</dbReference>
<evidence type="ECO:0000256" key="4">
    <source>
        <dbReference type="ARBA" id="ARBA00022695"/>
    </source>
</evidence>
<proteinExistence type="inferred from homology"/>
<evidence type="ECO:0000256" key="7">
    <source>
        <dbReference type="ARBA" id="ARBA00022842"/>
    </source>
</evidence>
<evidence type="ECO:0000259" key="10">
    <source>
        <dbReference type="Pfam" id="PF01743"/>
    </source>
</evidence>
<dbReference type="PANTHER" id="PTHR46173:SF1">
    <property type="entry name" value="CCA TRNA NUCLEOTIDYLTRANSFERASE 1, MITOCHONDRIAL"/>
    <property type="match status" value="1"/>
</dbReference>
<keyword evidence="8" id="KW-0694">RNA-binding</keyword>
<dbReference type="Pfam" id="PF01743">
    <property type="entry name" value="PolyA_pol"/>
    <property type="match status" value="1"/>
</dbReference>
<name>A0A1I3LQK1_9RHOB</name>
<dbReference type="InterPro" id="IPR050264">
    <property type="entry name" value="Bact_CCA-adding_enz_type3_sf"/>
</dbReference>
<dbReference type="InterPro" id="IPR032828">
    <property type="entry name" value="PolyA_RNA-bd"/>
</dbReference>
<feature type="domain" description="Poly A polymerase head" evidence="10">
    <location>
        <begin position="65"/>
        <end position="186"/>
    </location>
</feature>
<dbReference type="GO" id="GO:0016779">
    <property type="term" value="F:nucleotidyltransferase activity"/>
    <property type="evidence" value="ECO:0007669"/>
    <property type="project" value="UniProtKB-KW"/>
</dbReference>
<evidence type="ECO:0000256" key="2">
    <source>
        <dbReference type="ARBA" id="ARBA00022679"/>
    </source>
</evidence>
<reference evidence="12 13" key="1">
    <citation type="submission" date="2016-10" db="EMBL/GenBank/DDBJ databases">
        <authorList>
            <person name="de Groot N.N."/>
        </authorList>
    </citation>
    <scope>NUCLEOTIDE SEQUENCE [LARGE SCALE GENOMIC DNA]</scope>
    <source>
        <strain evidence="12 13">CGMCC 1.11030</strain>
    </source>
</reference>
<dbReference type="SUPFAM" id="SSF81891">
    <property type="entry name" value="Poly A polymerase C-terminal region-like"/>
    <property type="match status" value="1"/>
</dbReference>
<dbReference type="Gene3D" id="3.30.460.10">
    <property type="entry name" value="Beta Polymerase, domain 2"/>
    <property type="match status" value="1"/>
</dbReference>
<keyword evidence="5" id="KW-0479">Metal-binding</keyword>
<evidence type="ECO:0000256" key="8">
    <source>
        <dbReference type="RuleBase" id="RU003953"/>
    </source>
</evidence>
<dbReference type="Gene3D" id="1.10.3090.10">
    <property type="entry name" value="cca-adding enzyme, domain 2"/>
    <property type="match status" value="1"/>
</dbReference>
<dbReference type="PANTHER" id="PTHR46173">
    <property type="entry name" value="CCA TRNA NUCLEOTIDYLTRANSFERASE 1, MITOCHONDRIAL"/>
    <property type="match status" value="1"/>
</dbReference>
<protein>
    <submittedName>
        <fullName evidence="12">Poly(A) polymerase</fullName>
    </submittedName>
</protein>
<keyword evidence="6" id="KW-0547">Nucleotide-binding</keyword>
<dbReference type="GO" id="GO:0008033">
    <property type="term" value="P:tRNA processing"/>
    <property type="evidence" value="ECO:0007669"/>
    <property type="project" value="UniProtKB-KW"/>
</dbReference>
<evidence type="ECO:0000259" key="11">
    <source>
        <dbReference type="Pfam" id="PF12627"/>
    </source>
</evidence>
<evidence type="ECO:0000313" key="13">
    <source>
        <dbReference type="Proteomes" id="UP000199377"/>
    </source>
</evidence>
<dbReference type="CDD" id="cd05398">
    <property type="entry name" value="NT_ClassII-CCAase"/>
    <property type="match status" value="1"/>
</dbReference>
<feature type="domain" description="tRNA nucleotidyltransferase/poly(A) polymerase RNA and SrmB- binding" evidence="11">
    <location>
        <begin position="219"/>
        <end position="277"/>
    </location>
</feature>
<accession>A0A1I3LQK1</accession>
<dbReference type="SUPFAM" id="SSF81301">
    <property type="entry name" value="Nucleotidyltransferase"/>
    <property type="match status" value="1"/>
</dbReference>
<feature type="region of interest" description="Disordered" evidence="9">
    <location>
        <begin position="1"/>
        <end position="30"/>
    </location>
</feature>
<evidence type="ECO:0000256" key="9">
    <source>
        <dbReference type="SAM" id="MobiDB-lite"/>
    </source>
</evidence>
<keyword evidence="4" id="KW-0548">Nucleotidyltransferase</keyword>
<keyword evidence="13" id="KW-1185">Reference proteome</keyword>
<dbReference type="InterPro" id="IPR002646">
    <property type="entry name" value="PolA_pol_head_dom"/>
</dbReference>
<comment type="cofactor">
    <cofactor evidence="1">
        <name>Mg(2+)</name>
        <dbReference type="ChEBI" id="CHEBI:18420"/>
    </cofactor>
</comment>
<dbReference type="EMBL" id="FOQH01000010">
    <property type="protein sequence ID" value="SFI86963.1"/>
    <property type="molecule type" value="Genomic_DNA"/>
</dbReference>
<keyword evidence="7" id="KW-0460">Magnesium</keyword>
<dbReference type="InterPro" id="IPR043519">
    <property type="entry name" value="NT_sf"/>
</dbReference>
<evidence type="ECO:0000256" key="6">
    <source>
        <dbReference type="ARBA" id="ARBA00022741"/>
    </source>
</evidence>
<dbReference type="Pfam" id="PF12627">
    <property type="entry name" value="PolyA_pol_RNAbd"/>
    <property type="match status" value="1"/>
</dbReference>
<dbReference type="STRING" id="1114924.SAMN05216258_110137"/>
<evidence type="ECO:0000256" key="5">
    <source>
        <dbReference type="ARBA" id="ARBA00022723"/>
    </source>
</evidence>
<dbReference type="AlphaFoldDB" id="A0A1I3LQK1"/>
<evidence type="ECO:0000256" key="1">
    <source>
        <dbReference type="ARBA" id="ARBA00001946"/>
    </source>
</evidence>